<dbReference type="EMBL" id="SRLO01000003">
    <property type="protein sequence ID" value="TNN88847.1"/>
    <property type="molecule type" value="Genomic_DNA"/>
</dbReference>
<dbReference type="AlphaFoldDB" id="A0A4Z2JFT3"/>
<proteinExistence type="predicted"/>
<dbReference type="Proteomes" id="UP000314294">
    <property type="component" value="Unassembled WGS sequence"/>
</dbReference>
<organism evidence="1 2">
    <name type="scientific">Liparis tanakae</name>
    <name type="common">Tanaka's snailfish</name>
    <dbReference type="NCBI Taxonomy" id="230148"/>
    <lineage>
        <taxon>Eukaryota</taxon>
        <taxon>Metazoa</taxon>
        <taxon>Chordata</taxon>
        <taxon>Craniata</taxon>
        <taxon>Vertebrata</taxon>
        <taxon>Euteleostomi</taxon>
        <taxon>Actinopterygii</taxon>
        <taxon>Neopterygii</taxon>
        <taxon>Teleostei</taxon>
        <taxon>Neoteleostei</taxon>
        <taxon>Acanthomorphata</taxon>
        <taxon>Eupercaria</taxon>
        <taxon>Perciformes</taxon>
        <taxon>Cottioidei</taxon>
        <taxon>Cottales</taxon>
        <taxon>Liparidae</taxon>
        <taxon>Liparis</taxon>
    </lineage>
</organism>
<evidence type="ECO:0000313" key="2">
    <source>
        <dbReference type="Proteomes" id="UP000314294"/>
    </source>
</evidence>
<name>A0A4Z2JFT3_9TELE</name>
<gene>
    <name evidence="1" type="ORF">EYF80_000725</name>
</gene>
<comment type="caution">
    <text evidence="1">The sequence shown here is derived from an EMBL/GenBank/DDBJ whole genome shotgun (WGS) entry which is preliminary data.</text>
</comment>
<sequence>MWASSSPSPPINNTTVSNFCSTSAVRCCSPSWRGTGEHSWNLDNKGGGLFSQSHRLSSERIDQPALLSQHLLQYPPLTSLFLSFLFPLKTMSYNIEVNEKNYTSLPARSISKQVFDNSHGSVRASQHILKQQLVREHLQQ</sequence>
<accession>A0A4Z2JFT3</accession>
<reference evidence="1 2" key="1">
    <citation type="submission" date="2019-03" db="EMBL/GenBank/DDBJ databases">
        <title>First draft genome of Liparis tanakae, snailfish: a comprehensive survey of snailfish specific genes.</title>
        <authorList>
            <person name="Kim W."/>
            <person name="Song I."/>
            <person name="Jeong J.-H."/>
            <person name="Kim D."/>
            <person name="Kim S."/>
            <person name="Ryu S."/>
            <person name="Song J.Y."/>
            <person name="Lee S.K."/>
        </authorList>
    </citation>
    <scope>NUCLEOTIDE SEQUENCE [LARGE SCALE GENOMIC DNA]</scope>
    <source>
        <tissue evidence="1">Muscle</tissue>
    </source>
</reference>
<protein>
    <submittedName>
        <fullName evidence="1">Uncharacterized protein</fullName>
    </submittedName>
</protein>
<keyword evidence="2" id="KW-1185">Reference proteome</keyword>
<evidence type="ECO:0000313" key="1">
    <source>
        <dbReference type="EMBL" id="TNN88847.1"/>
    </source>
</evidence>